<evidence type="ECO:0000313" key="2">
    <source>
        <dbReference type="Proteomes" id="UP000886501"/>
    </source>
</evidence>
<name>A0ACB6ZRX9_THEGA</name>
<reference evidence="1" key="2">
    <citation type="journal article" date="2020" name="Nat. Commun.">
        <title>Large-scale genome sequencing of mycorrhizal fungi provides insights into the early evolution of symbiotic traits.</title>
        <authorList>
            <person name="Miyauchi S."/>
            <person name="Kiss E."/>
            <person name="Kuo A."/>
            <person name="Drula E."/>
            <person name="Kohler A."/>
            <person name="Sanchez-Garcia M."/>
            <person name="Morin E."/>
            <person name="Andreopoulos B."/>
            <person name="Barry K.W."/>
            <person name="Bonito G."/>
            <person name="Buee M."/>
            <person name="Carver A."/>
            <person name="Chen C."/>
            <person name="Cichocki N."/>
            <person name="Clum A."/>
            <person name="Culley D."/>
            <person name="Crous P.W."/>
            <person name="Fauchery L."/>
            <person name="Girlanda M."/>
            <person name="Hayes R.D."/>
            <person name="Keri Z."/>
            <person name="LaButti K."/>
            <person name="Lipzen A."/>
            <person name="Lombard V."/>
            <person name="Magnuson J."/>
            <person name="Maillard F."/>
            <person name="Murat C."/>
            <person name="Nolan M."/>
            <person name="Ohm R.A."/>
            <person name="Pangilinan J."/>
            <person name="Pereira M.F."/>
            <person name="Perotto S."/>
            <person name="Peter M."/>
            <person name="Pfister S."/>
            <person name="Riley R."/>
            <person name="Sitrit Y."/>
            <person name="Stielow J.B."/>
            <person name="Szollosi G."/>
            <person name="Zifcakova L."/>
            <person name="Stursova M."/>
            <person name="Spatafora J.W."/>
            <person name="Tedersoo L."/>
            <person name="Vaario L.M."/>
            <person name="Yamada A."/>
            <person name="Yan M."/>
            <person name="Wang P."/>
            <person name="Xu J."/>
            <person name="Bruns T."/>
            <person name="Baldrian P."/>
            <person name="Vilgalys R."/>
            <person name="Dunand C."/>
            <person name="Henrissat B."/>
            <person name="Grigoriev I.V."/>
            <person name="Hibbett D."/>
            <person name="Nagy L.G."/>
            <person name="Martin F.M."/>
        </authorList>
    </citation>
    <scope>NUCLEOTIDE SEQUENCE</scope>
    <source>
        <strain evidence="1">P2</strain>
    </source>
</reference>
<keyword evidence="2" id="KW-1185">Reference proteome</keyword>
<proteinExistence type="predicted"/>
<comment type="caution">
    <text evidence="1">The sequence shown here is derived from an EMBL/GenBank/DDBJ whole genome shotgun (WGS) entry which is preliminary data.</text>
</comment>
<dbReference type="EMBL" id="MU117968">
    <property type="protein sequence ID" value="KAF9652525.1"/>
    <property type="molecule type" value="Genomic_DNA"/>
</dbReference>
<reference evidence="1" key="1">
    <citation type="submission" date="2019-10" db="EMBL/GenBank/DDBJ databases">
        <authorList>
            <consortium name="DOE Joint Genome Institute"/>
            <person name="Kuo A."/>
            <person name="Miyauchi S."/>
            <person name="Kiss E."/>
            <person name="Drula E."/>
            <person name="Kohler A."/>
            <person name="Sanchez-Garcia M."/>
            <person name="Andreopoulos B."/>
            <person name="Barry K.W."/>
            <person name="Bonito G."/>
            <person name="Buee M."/>
            <person name="Carver A."/>
            <person name="Chen C."/>
            <person name="Cichocki N."/>
            <person name="Clum A."/>
            <person name="Culley D."/>
            <person name="Crous P.W."/>
            <person name="Fauchery L."/>
            <person name="Girlanda M."/>
            <person name="Hayes R."/>
            <person name="Keri Z."/>
            <person name="Labutti K."/>
            <person name="Lipzen A."/>
            <person name="Lombard V."/>
            <person name="Magnuson J."/>
            <person name="Maillard F."/>
            <person name="Morin E."/>
            <person name="Murat C."/>
            <person name="Nolan M."/>
            <person name="Ohm R."/>
            <person name="Pangilinan J."/>
            <person name="Pereira M."/>
            <person name="Perotto S."/>
            <person name="Peter M."/>
            <person name="Riley R."/>
            <person name="Sitrit Y."/>
            <person name="Stielow B."/>
            <person name="Szollosi G."/>
            <person name="Zifcakova L."/>
            <person name="Stursova M."/>
            <person name="Spatafora J.W."/>
            <person name="Tedersoo L."/>
            <person name="Vaario L.-M."/>
            <person name="Yamada A."/>
            <person name="Yan M."/>
            <person name="Wang P."/>
            <person name="Xu J."/>
            <person name="Bruns T."/>
            <person name="Baldrian P."/>
            <person name="Vilgalys R."/>
            <person name="Henrissat B."/>
            <person name="Grigoriev I.V."/>
            <person name="Hibbett D."/>
            <person name="Nagy L.G."/>
            <person name="Martin F.M."/>
        </authorList>
    </citation>
    <scope>NUCLEOTIDE SEQUENCE</scope>
    <source>
        <strain evidence="1">P2</strain>
    </source>
</reference>
<protein>
    <submittedName>
        <fullName evidence="1">Uncharacterized protein</fullName>
    </submittedName>
</protein>
<gene>
    <name evidence="1" type="ORF">BDM02DRAFT_3161031</name>
</gene>
<sequence length="855" mass="96946">MASIHHPPNVERHTQGSGIGRRRSSASSASRQVYPGEERHSWYEKHLGNNSSRTRRDTDLMYQEPKRHPLSRDPATPPKPNPDAQALRRSPTRNPSELTYSVQAPSFLDYPSQSQKEQKQRSISTPPAARRFHTDPVQNAKKRESGSLLPRTRSSLFLPTNARASRPTSSDGLEAFGLPPSLSYVFRDTTGSAGIAPAESGKSLDDRTESWKRDSDVRKNSEGLSSGAERLFQTLADEDTSRGSNSSRSPYRFSQTSYDTPTQVRRASLPAVRSDFSIASIPSAPSVYDDQAEEYEMNKKRHHQEPANTQSSASNALSSWRSTVSPSVYNSLTRLYGEAEMQRQEVIFEICHTEALFVQRLRTVLRLFIRPLRAQDTSTWISGVPGSIARLFDWFEDIINLHVEINTELRHVRSDHQTVVERFAGILRKFVPRFEVYQPYIIRVEGALERLKGEGSDDMDENWVNFREFVGIQGHEEDCEGRTLQNLLLEPIHRLEKYKEMFQTLLERTAKQHVDRLPTVSLVSSMKTTLRVMQEVKSREGEYKLIKDLASAIEGLTSPSSLAKRERQLLIRGSCRLLASRSQARSQRNSNGNRQSVVLLDAINNWDNTKRSERRRSLLPASSPDVDPSTFASSASSNKTTSGGSGSGYDLKFSPVEVFVFSDVVVVVTPAGKDRWKLVEKLGTARILGVAESTVIVQGHEEHVAELELVPVGDLQLEESHIDEDNLMSTPVSSIRISVDLEHQGDADRQERRKKWFASLRECCRATTLSLEFPLRFDLHQSLAGFGGMENFDGDKYKKVMDAGLPPPKSPSMQVQAYSRRQRRRSDFAQAEREERDWWSFRFKQVYLEMKRDER</sequence>
<evidence type="ECO:0000313" key="1">
    <source>
        <dbReference type="EMBL" id="KAF9652525.1"/>
    </source>
</evidence>
<organism evidence="1 2">
    <name type="scientific">Thelephora ganbajun</name>
    <name type="common">Ganba fungus</name>
    <dbReference type="NCBI Taxonomy" id="370292"/>
    <lineage>
        <taxon>Eukaryota</taxon>
        <taxon>Fungi</taxon>
        <taxon>Dikarya</taxon>
        <taxon>Basidiomycota</taxon>
        <taxon>Agaricomycotina</taxon>
        <taxon>Agaricomycetes</taxon>
        <taxon>Thelephorales</taxon>
        <taxon>Thelephoraceae</taxon>
        <taxon>Thelephora</taxon>
    </lineage>
</organism>
<dbReference type="Proteomes" id="UP000886501">
    <property type="component" value="Unassembled WGS sequence"/>
</dbReference>
<accession>A0ACB6ZRX9</accession>